<evidence type="ECO:0000313" key="2">
    <source>
        <dbReference type="EMBL" id="MED6191886.1"/>
    </source>
</evidence>
<evidence type="ECO:0000256" key="1">
    <source>
        <dbReference type="SAM" id="MobiDB-lite"/>
    </source>
</evidence>
<accession>A0ABU6X2A9</accession>
<reference evidence="2 3" key="1">
    <citation type="journal article" date="2023" name="Plants (Basel)">
        <title>Bridging the Gap: Combining Genomics and Transcriptomics Approaches to Understand Stylosanthes scabra, an Orphan Legume from the Brazilian Caatinga.</title>
        <authorList>
            <person name="Ferreira-Neto J.R.C."/>
            <person name="da Silva M.D."/>
            <person name="Binneck E."/>
            <person name="de Melo N.F."/>
            <person name="da Silva R.H."/>
            <person name="de Melo A.L.T.M."/>
            <person name="Pandolfi V."/>
            <person name="Bustamante F.O."/>
            <person name="Brasileiro-Vidal A.C."/>
            <person name="Benko-Iseppon A.M."/>
        </authorList>
    </citation>
    <scope>NUCLEOTIDE SEQUENCE [LARGE SCALE GENOMIC DNA]</scope>
    <source>
        <tissue evidence="2">Leaves</tissue>
    </source>
</reference>
<gene>
    <name evidence="2" type="ORF">PIB30_004965</name>
</gene>
<dbReference type="Proteomes" id="UP001341840">
    <property type="component" value="Unassembled WGS sequence"/>
</dbReference>
<proteinExistence type="predicted"/>
<feature type="region of interest" description="Disordered" evidence="1">
    <location>
        <begin position="240"/>
        <end position="259"/>
    </location>
</feature>
<protein>
    <submittedName>
        <fullName evidence="2">Uncharacterized protein</fullName>
    </submittedName>
</protein>
<comment type="caution">
    <text evidence="2">The sequence shown here is derived from an EMBL/GenBank/DDBJ whole genome shotgun (WGS) entry which is preliminary data.</text>
</comment>
<sequence>MAYLINIRLNVVGCSLYSSFLVHELHHVGDNLPVEKRNVPPEMGSIKQHQNFLKGWACSYANSRSLGVNSSASGLAAGGGGLIYTFQSTLYRPWSLVLQGVTDLRPCRELNFRKQPRFSSLHGKQMKLSVYFAYTIGNSWSTKFQGLGPLTEGIVGQPKALEGLGAFLGYLFHSYSYIGANEPGQALGEEHWCQIGGFRKKEFKSFYCPFGKVKSSVQGGSAHIPTEWVNALRVRVGAKRTKPTRVMRPNPNPLARSKS</sequence>
<keyword evidence="3" id="KW-1185">Reference proteome</keyword>
<organism evidence="2 3">
    <name type="scientific">Stylosanthes scabra</name>
    <dbReference type="NCBI Taxonomy" id="79078"/>
    <lineage>
        <taxon>Eukaryota</taxon>
        <taxon>Viridiplantae</taxon>
        <taxon>Streptophyta</taxon>
        <taxon>Embryophyta</taxon>
        <taxon>Tracheophyta</taxon>
        <taxon>Spermatophyta</taxon>
        <taxon>Magnoliopsida</taxon>
        <taxon>eudicotyledons</taxon>
        <taxon>Gunneridae</taxon>
        <taxon>Pentapetalae</taxon>
        <taxon>rosids</taxon>
        <taxon>fabids</taxon>
        <taxon>Fabales</taxon>
        <taxon>Fabaceae</taxon>
        <taxon>Papilionoideae</taxon>
        <taxon>50 kb inversion clade</taxon>
        <taxon>dalbergioids sensu lato</taxon>
        <taxon>Dalbergieae</taxon>
        <taxon>Pterocarpus clade</taxon>
        <taxon>Stylosanthes</taxon>
    </lineage>
</organism>
<name>A0ABU6X2A9_9FABA</name>
<dbReference type="EMBL" id="JASCZI010211458">
    <property type="protein sequence ID" value="MED6191886.1"/>
    <property type="molecule type" value="Genomic_DNA"/>
</dbReference>
<evidence type="ECO:0000313" key="3">
    <source>
        <dbReference type="Proteomes" id="UP001341840"/>
    </source>
</evidence>